<feature type="transmembrane region" description="Helical" evidence="7">
    <location>
        <begin position="400"/>
        <end position="421"/>
    </location>
</feature>
<dbReference type="InterPro" id="IPR001173">
    <property type="entry name" value="Glyco_trans_2-like"/>
</dbReference>
<keyword evidence="6 7" id="KW-0472">Membrane</keyword>
<dbReference type="Proteomes" id="UP001194746">
    <property type="component" value="Unassembled WGS sequence"/>
</dbReference>
<evidence type="ECO:0000313" key="9">
    <source>
        <dbReference type="EMBL" id="KAF9893612.1"/>
    </source>
</evidence>
<dbReference type="PANTHER" id="PTHR43867:SF2">
    <property type="entry name" value="CELLULOSE SYNTHASE CATALYTIC SUBUNIT A [UDP-FORMING]"/>
    <property type="match status" value="1"/>
</dbReference>
<dbReference type="GO" id="GO:0016020">
    <property type="term" value="C:membrane"/>
    <property type="evidence" value="ECO:0007669"/>
    <property type="project" value="UniProtKB-SubCell"/>
</dbReference>
<keyword evidence="3" id="KW-0808">Transferase</keyword>
<dbReference type="GO" id="GO:0016757">
    <property type="term" value="F:glycosyltransferase activity"/>
    <property type="evidence" value="ECO:0007669"/>
    <property type="project" value="UniProtKB-KW"/>
</dbReference>
<evidence type="ECO:0000259" key="8">
    <source>
        <dbReference type="Pfam" id="PF13632"/>
    </source>
</evidence>
<evidence type="ECO:0000256" key="2">
    <source>
        <dbReference type="ARBA" id="ARBA00022676"/>
    </source>
</evidence>
<feature type="transmembrane region" description="Helical" evidence="7">
    <location>
        <begin position="441"/>
        <end position="460"/>
    </location>
</feature>
<evidence type="ECO:0000256" key="3">
    <source>
        <dbReference type="ARBA" id="ARBA00022679"/>
    </source>
</evidence>
<dbReference type="InterPro" id="IPR050321">
    <property type="entry name" value="Glycosyltr_2/OpgH_subfam"/>
</dbReference>
<feature type="domain" description="Glycosyltransferase 2-like" evidence="8">
    <location>
        <begin position="118"/>
        <end position="335"/>
    </location>
</feature>
<evidence type="ECO:0000313" key="10">
    <source>
        <dbReference type="Proteomes" id="UP001194746"/>
    </source>
</evidence>
<reference evidence="9" key="2">
    <citation type="submission" date="2020-02" db="EMBL/GenBank/DDBJ databases">
        <authorList>
            <person name="Gilchrist C.L.M."/>
            <person name="Chooi Y.-H."/>
        </authorList>
    </citation>
    <scope>NUCLEOTIDE SEQUENCE</scope>
    <source>
        <strain evidence="9">MST-FP2251</strain>
    </source>
</reference>
<comment type="caution">
    <text evidence="9">The sequence shown here is derived from an EMBL/GenBank/DDBJ whole genome shotgun (WGS) entry which is preliminary data.</text>
</comment>
<protein>
    <recommendedName>
        <fullName evidence="8">Glycosyltransferase 2-like domain-containing protein</fullName>
    </recommendedName>
</protein>
<reference evidence="9" key="1">
    <citation type="journal article" date="2019" name="Beilstein J. Org. Chem.">
        <title>Nanangenines: drimane sesquiterpenoids as the dominant metabolite cohort of a novel Australian fungus, Aspergillus nanangensis.</title>
        <authorList>
            <person name="Lacey H.J."/>
            <person name="Gilchrist C.L.M."/>
            <person name="Crombie A."/>
            <person name="Kalaitzis J.A."/>
            <person name="Vuong D."/>
            <person name="Rutledge P.J."/>
            <person name="Turner P."/>
            <person name="Pitt J.I."/>
            <person name="Lacey E."/>
            <person name="Chooi Y.H."/>
            <person name="Piggott A.M."/>
        </authorList>
    </citation>
    <scope>NUCLEOTIDE SEQUENCE</scope>
    <source>
        <strain evidence="9">MST-FP2251</strain>
    </source>
</reference>
<evidence type="ECO:0000256" key="5">
    <source>
        <dbReference type="ARBA" id="ARBA00022989"/>
    </source>
</evidence>
<sequence length="511" mass="57149">MGFPRGNGQRHYLLGNTAPAIDVFITCCGEELDVILDTAAAAASLDYPQYRTFLLDDAKCPNVRRAIEELNLARKPGQGEVVYLSRDKVPGQPHYFKSGNIRFGLDTVANGGQYADFVAALDVDMIPERDWLRRLIPHLLLDKNVAMVVPPQRYYNTPIGDPLAQDSNVFALFGEPINDSLGSTACTGSGYILRRSTVEDIGGWPLAEAGEDILCSYLLTGYGWKIKFVAEDIQYGLLPASLASWFKQRARWTDGNLVIFHKLGWFLPRWDTAPMRSFPQRVVGLAHVLGTYMAIPYSILLLIGPWALYPVSEDLPTTSISSASHSSCWLHIVLLTATILKKLSTFRLYKDVGTKTAGKHRANRVWSAPRHKVGFAVTGTMVSTANERSPKHRKPFLTRIMHPTVLGYWVWILYAVVPLALRARSRIQAPTGSLVSLTPMAVYSLFVMCMVVIIPLQYMARPLNTLERRELMERDSAGLYRPGTHARKRSEPETSVGWKDLMELALILWAQ</sequence>
<comment type="subcellular location">
    <subcellularLocation>
        <location evidence="1">Membrane</location>
        <topology evidence="1">Multi-pass membrane protein</topology>
    </subcellularLocation>
</comment>
<dbReference type="Pfam" id="PF13632">
    <property type="entry name" value="Glyco_trans_2_3"/>
    <property type="match status" value="1"/>
</dbReference>
<evidence type="ECO:0000256" key="1">
    <source>
        <dbReference type="ARBA" id="ARBA00004141"/>
    </source>
</evidence>
<gene>
    <name evidence="9" type="ORF">FE257_010924</name>
</gene>
<keyword evidence="10" id="KW-1185">Reference proteome</keyword>
<evidence type="ECO:0000256" key="6">
    <source>
        <dbReference type="ARBA" id="ARBA00023136"/>
    </source>
</evidence>
<dbReference type="Gene3D" id="3.90.550.10">
    <property type="entry name" value="Spore Coat Polysaccharide Biosynthesis Protein SpsA, Chain A"/>
    <property type="match status" value="1"/>
</dbReference>
<evidence type="ECO:0000256" key="4">
    <source>
        <dbReference type="ARBA" id="ARBA00022692"/>
    </source>
</evidence>
<evidence type="ECO:0000256" key="7">
    <source>
        <dbReference type="SAM" id="Phobius"/>
    </source>
</evidence>
<name>A0AAD4CXP1_ASPNN</name>
<dbReference type="PANTHER" id="PTHR43867">
    <property type="entry name" value="CELLULOSE SYNTHASE CATALYTIC SUBUNIT A [UDP-FORMING]"/>
    <property type="match status" value="1"/>
</dbReference>
<dbReference type="SUPFAM" id="SSF53448">
    <property type="entry name" value="Nucleotide-diphospho-sugar transferases"/>
    <property type="match status" value="1"/>
</dbReference>
<organism evidence="9 10">
    <name type="scientific">Aspergillus nanangensis</name>
    <dbReference type="NCBI Taxonomy" id="2582783"/>
    <lineage>
        <taxon>Eukaryota</taxon>
        <taxon>Fungi</taxon>
        <taxon>Dikarya</taxon>
        <taxon>Ascomycota</taxon>
        <taxon>Pezizomycotina</taxon>
        <taxon>Eurotiomycetes</taxon>
        <taxon>Eurotiomycetidae</taxon>
        <taxon>Eurotiales</taxon>
        <taxon>Aspergillaceae</taxon>
        <taxon>Aspergillus</taxon>
        <taxon>Aspergillus subgen. Circumdati</taxon>
    </lineage>
</organism>
<dbReference type="EMBL" id="VCAU01000007">
    <property type="protein sequence ID" value="KAF9893612.1"/>
    <property type="molecule type" value="Genomic_DNA"/>
</dbReference>
<keyword evidence="4 7" id="KW-0812">Transmembrane</keyword>
<dbReference type="AlphaFoldDB" id="A0AAD4CXP1"/>
<accession>A0AAD4CXP1</accession>
<dbReference type="InterPro" id="IPR029044">
    <property type="entry name" value="Nucleotide-diphossugar_trans"/>
</dbReference>
<dbReference type="CDD" id="cd06421">
    <property type="entry name" value="CESA_CelA_like"/>
    <property type="match status" value="1"/>
</dbReference>
<keyword evidence="2" id="KW-0328">Glycosyltransferase</keyword>
<keyword evidence="5 7" id="KW-1133">Transmembrane helix</keyword>
<feature type="transmembrane region" description="Helical" evidence="7">
    <location>
        <begin position="285"/>
        <end position="308"/>
    </location>
</feature>
<proteinExistence type="predicted"/>